<evidence type="ECO:0000313" key="1">
    <source>
        <dbReference type="EMBL" id="KAI8559877.1"/>
    </source>
</evidence>
<dbReference type="EMBL" id="CM046391">
    <property type="protein sequence ID" value="KAI8559877.1"/>
    <property type="molecule type" value="Genomic_DNA"/>
</dbReference>
<accession>A0ACC0P4H4</accession>
<evidence type="ECO:0000313" key="2">
    <source>
        <dbReference type="Proteomes" id="UP001062846"/>
    </source>
</evidence>
<comment type="caution">
    <text evidence="1">The sequence shown here is derived from an EMBL/GenBank/DDBJ whole genome shotgun (WGS) entry which is preliminary data.</text>
</comment>
<organism evidence="1 2">
    <name type="scientific">Rhododendron molle</name>
    <name type="common">Chinese azalea</name>
    <name type="synonym">Azalea mollis</name>
    <dbReference type="NCBI Taxonomy" id="49168"/>
    <lineage>
        <taxon>Eukaryota</taxon>
        <taxon>Viridiplantae</taxon>
        <taxon>Streptophyta</taxon>
        <taxon>Embryophyta</taxon>
        <taxon>Tracheophyta</taxon>
        <taxon>Spermatophyta</taxon>
        <taxon>Magnoliopsida</taxon>
        <taxon>eudicotyledons</taxon>
        <taxon>Gunneridae</taxon>
        <taxon>Pentapetalae</taxon>
        <taxon>asterids</taxon>
        <taxon>Ericales</taxon>
        <taxon>Ericaceae</taxon>
        <taxon>Ericoideae</taxon>
        <taxon>Rhodoreae</taxon>
        <taxon>Rhododendron</taxon>
    </lineage>
</organism>
<dbReference type="Proteomes" id="UP001062846">
    <property type="component" value="Chromosome 4"/>
</dbReference>
<reference evidence="1" key="1">
    <citation type="submission" date="2022-02" db="EMBL/GenBank/DDBJ databases">
        <title>Plant Genome Project.</title>
        <authorList>
            <person name="Zhang R.-G."/>
        </authorList>
    </citation>
    <scope>NUCLEOTIDE SEQUENCE</scope>
    <source>
        <strain evidence="1">AT1</strain>
    </source>
</reference>
<gene>
    <name evidence="1" type="ORF">RHMOL_Rhmol04G0209700</name>
</gene>
<name>A0ACC0P4H4_RHOML</name>
<proteinExistence type="predicted"/>
<keyword evidence="2" id="KW-1185">Reference proteome</keyword>
<protein>
    <submittedName>
        <fullName evidence="1">Uncharacterized protein</fullName>
    </submittedName>
</protein>
<sequence>MDGGRKEEDQADDAASLEKDTTIPSSSIASRFKTPENVTPPVEVQTRVATPPSPTTGDGQSLDVSTLGLSMAKNILIHGSIFKTLLATLFSEYSLGVVFWSGLHSWICAKYLSLEVFPELHAFHGCATYLSLEVFPELHACL</sequence>